<keyword evidence="3" id="KW-1185">Reference proteome</keyword>
<evidence type="ECO:0000313" key="2">
    <source>
        <dbReference type="EMBL" id="OAS16242.1"/>
    </source>
</evidence>
<comment type="caution">
    <text evidence="2">The sequence shown here is derived from an EMBL/GenBank/DDBJ whole genome shotgun (WGS) entry which is preliminary data.</text>
</comment>
<proteinExistence type="predicted"/>
<feature type="transmembrane region" description="Helical" evidence="1">
    <location>
        <begin position="12"/>
        <end position="39"/>
    </location>
</feature>
<dbReference type="OrthoDB" id="2388573at2"/>
<keyword evidence="1" id="KW-1133">Transmembrane helix</keyword>
<dbReference type="EMBL" id="LYPB01000076">
    <property type="protein sequence ID" value="OAS16242.1"/>
    <property type="molecule type" value="Genomic_DNA"/>
</dbReference>
<accession>A0A198A530</accession>
<reference evidence="2 3" key="1">
    <citation type="submission" date="2016-05" db="EMBL/GenBank/DDBJ databases">
        <title>Paenibacillus sp. 1ZS3-15 nov., isolated from the rhizosphere soil.</title>
        <authorList>
            <person name="Zhang X.X."/>
            <person name="Zhang J."/>
        </authorList>
    </citation>
    <scope>NUCLEOTIDE SEQUENCE [LARGE SCALE GENOMIC DNA]</scope>
    <source>
        <strain evidence="2 3">1ZS3-15</strain>
    </source>
</reference>
<dbReference type="Proteomes" id="UP000078454">
    <property type="component" value="Unassembled WGS sequence"/>
</dbReference>
<keyword evidence="1" id="KW-0472">Membrane</keyword>
<dbReference type="RefSeq" id="WP_068667110.1">
    <property type="nucleotide sequence ID" value="NZ_LYPB01000076.1"/>
</dbReference>
<dbReference type="STRING" id="1850517.A8708_19670"/>
<dbReference type="AlphaFoldDB" id="A0A198A530"/>
<gene>
    <name evidence="2" type="ORF">A8708_19670</name>
</gene>
<sequence>MLHKLHREQEGGIVLEASLILPLFLAFIVGLVLIIQIALVEMALQSGVSEATKSIAGQLYPVRIVVQEVQSKYDQSRAAEMLNAVVNGVQSARDHVTSTENLADEYQAYIPDQLLELVRWEKEKRELGEDVAQDELSDFYQTQVKPRMLAVFTPIVFAFCDDKRVDKRNFKVIAVTLPSLQLDGEAFVGIEAQLIYKLPIPFMSETIILKKRAYERAWVGA</sequence>
<protein>
    <submittedName>
        <fullName evidence="2">Uncharacterized protein</fullName>
    </submittedName>
</protein>
<keyword evidence="1" id="KW-0812">Transmembrane</keyword>
<evidence type="ECO:0000313" key="3">
    <source>
        <dbReference type="Proteomes" id="UP000078454"/>
    </source>
</evidence>
<name>A0A198A530_9BACL</name>
<evidence type="ECO:0000256" key="1">
    <source>
        <dbReference type="SAM" id="Phobius"/>
    </source>
</evidence>
<organism evidence="2 3">
    <name type="scientific">Paenibacillus oryzisoli</name>
    <dbReference type="NCBI Taxonomy" id="1850517"/>
    <lineage>
        <taxon>Bacteria</taxon>
        <taxon>Bacillati</taxon>
        <taxon>Bacillota</taxon>
        <taxon>Bacilli</taxon>
        <taxon>Bacillales</taxon>
        <taxon>Paenibacillaceae</taxon>
        <taxon>Paenibacillus</taxon>
    </lineage>
</organism>